<dbReference type="EMBL" id="VWXC01000010">
    <property type="protein sequence ID" value="NIG19854.1"/>
    <property type="molecule type" value="Genomic_DNA"/>
</dbReference>
<comment type="caution">
    <text evidence="1">The sequence shown here is derived from an EMBL/GenBank/DDBJ whole genome shotgun (WGS) entry which is preliminary data.</text>
</comment>
<dbReference type="NCBIfam" id="TIGR03347">
    <property type="entry name" value="VI_chp_1"/>
    <property type="match status" value="1"/>
</dbReference>
<dbReference type="Pfam" id="PF06996">
    <property type="entry name" value="T6SS_TssG"/>
    <property type="match status" value="1"/>
</dbReference>
<proteinExistence type="predicted"/>
<reference evidence="1 2" key="1">
    <citation type="journal article" date="2019" name="bioRxiv">
        <title>Bacteria contribute to plant secondary compound degradation in a generalist herbivore system.</title>
        <authorList>
            <person name="Francoeur C.B."/>
            <person name="Khadempour L."/>
            <person name="Moreira-Soto R.D."/>
            <person name="Gotting K."/>
            <person name="Book A.J."/>
            <person name="Pinto-Tomas A.A."/>
            <person name="Keefover-Ring K."/>
            <person name="Currie C.R."/>
        </authorList>
    </citation>
    <scope>NUCLEOTIDE SEQUENCE [LARGE SCALE GENOMIC DNA]</scope>
    <source>
        <strain evidence="1">Al-1710</strain>
    </source>
</reference>
<keyword evidence="2" id="KW-1185">Reference proteome</keyword>
<accession>A0ABX0RVK8</accession>
<evidence type="ECO:0000313" key="2">
    <source>
        <dbReference type="Proteomes" id="UP001515780"/>
    </source>
</evidence>
<organism evidence="1 2">
    <name type="scientific">Candidatus Pantoea communis</name>
    <dbReference type="NCBI Taxonomy" id="2608354"/>
    <lineage>
        <taxon>Bacteria</taxon>
        <taxon>Pseudomonadati</taxon>
        <taxon>Pseudomonadota</taxon>
        <taxon>Gammaproteobacteria</taxon>
        <taxon>Enterobacterales</taxon>
        <taxon>Erwiniaceae</taxon>
        <taxon>Pantoea</taxon>
    </lineage>
</organism>
<name>A0ABX0RVK8_9GAMM</name>
<protein>
    <submittedName>
        <fullName evidence="1">Type VI secretion system baseplate subunit TssG</fullName>
    </submittedName>
</protein>
<dbReference type="PANTHER" id="PTHR35564">
    <property type="match status" value="1"/>
</dbReference>
<dbReference type="InterPro" id="IPR010732">
    <property type="entry name" value="T6SS_TssG-like"/>
</dbReference>
<evidence type="ECO:0000313" key="1">
    <source>
        <dbReference type="EMBL" id="NIG19854.1"/>
    </source>
</evidence>
<dbReference type="PANTHER" id="PTHR35564:SF3">
    <property type="entry name" value="TYPE VI SECRETION SYSTEM BASEPLATE SUBUNIT TSSG"/>
    <property type="match status" value="1"/>
</dbReference>
<dbReference type="Proteomes" id="UP001515780">
    <property type="component" value="Unassembled WGS sequence"/>
</dbReference>
<sequence length="359" mass="39662">MERESQPANSGVIARIAPVIHKTNFYRFCQLVENASAGTAPLGSTSSPANDPLRFRPHPGMGFPSSEMKRVEWGETPDQLPSVRTTFLGLYGVDSPLPTRYLDDIAQRREGHQAIEGFLDIFNHRMLTQFYRIWRKYSYPASYEAGGSDATSQCLLGLIGLGIPGSARKIATPMSRFLALLSTMRLPTRTAEGVQSLVTLLAPHTRARVIAHWPQSVPLAQPAGFNPQQRTLLSQRQVLGKVGVDANSQLLLKLYTADAEEARGWQPGGQLHSDLLVLLRVYLGWRCSAKLQLTLPHSVLPDARLQRHHVQLGRSAILGFSAKRKPASLPDNITINLDVYQGLTPNPVQREAIDGGYQF</sequence>
<gene>
    <name evidence="1" type="primary">tssG</name>
    <name evidence="1" type="ORF">F3J37_14355</name>
</gene>
<dbReference type="RefSeq" id="WP_166934005.1">
    <property type="nucleotide sequence ID" value="NZ_VWXC01000010.1"/>
</dbReference>